<dbReference type="InterPro" id="IPR004843">
    <property type="entry name" value="Calcineurin-like_PHP"/>
</dbReference>
<accession>A0A4T0WZY5</accession>
<evidence type="ECO:0000256" key="1">
    <source>
        <dbReference type="RuleBase" id="RU004273"/>
    </source>
</evidence>
<evidence type="ECO:0000256" key="2">
    <source>
        <dbReference type="SAM" id="MobiDB-lite"/>
    </source>
</evidence>
<dbReference type="GO" id="GO:0033192">
    <property type="term" value="F:calmodulin-dependent protein phosphatase activity"/>
    <property type="evidence" value="ECO:0007669"/>
    <property type="project" value="InterPro"/>
</dbReference>
<sequence length="742" mass="84704">MMSTIEEVDAVPVNKEDSGSQKQVDIHVNNALRVLASRHSYLSKKDNKIKSISSYSPEEGKVYSTTERAIPDVVPPTNVIPTDDELFDEEGKPDYQFLMKHFKRQGKITEDQMIRIVDAASEIMRYESNILEVDVPATVVGDIHGQFYDLLGLIELYGDPKDTQYLFLGDYVDRGDRSIEVLILLYAIKINFPKTFWLMRGNHETERMTSYFTYKKECTSRFSIKLYNKSIESFKTLPLCAILNKQFFCVHAGISSHLWDMEAIQNIDRYVADFPSHGLFCDIMWSDPSPDYDNENIPAGDVDLYFKRNTDRHCSEFFSYRAMETFLNKNDLLSVVRGHQPQDSGYRIYKMNETTNFPSLITIFSAPNYCGTYGNMAAVLHYNGDTFNIKQFDSFPTPYFLPDQMNVFEWSLPFVAEKVVEILSDVLNVCTEDELLGETLRLNEKNYNAVEKHYRKKAIALATASEDNEDVEIKDAVVNEDIATSAKEDEELADTETESDRYLQTTSESDETSSDEMSDISDSGSFQTGSEDLNVGETKFTELLATDKTENNSSDVTDVEVLSLNDNETQVEGDSGEDEEAKEKNKEPSTRVFLAAKLSDAIEKVQSDVKTTNAVVPTKQEVVTQVDETKKPSKKLKKKELTTDTREKEKKSKRKKIRSQVGLIPHHLNKIQRKVGVVKRMNQLLQVLREERERVEEFTALKESGGMLIDGREVLARKLKSFTEARELDKDNEGLPPVDWKR</sequence>
<comment type="catalytic activity">
    <reaction evidence="1">
        <text>O-phospho-L-threonyl-[protein] + H2O = L-threonyl-[protein] + phosphate</text>
        <dbReference type="Rhea" id="RHEA:47004"/>
        <dbReference type="Rhea" id="RHEA-COMP:11060"/>
        <dbReference type="Rhea" id="RHEA-COMP:11605"/>
        <dbReference type="ChEBI" id="CHEBI:15377"/>
        <dbReference type="ChEBI" id="CHEBI:30013"/>
        <dbReference type="ChEBI" id="CHEBI:43474"/>
        <dbReference type="ChEBI" id="CHEBI:61977"/>
        <dbReference type="EC" id="3.1.3.16"/>
    </reaction>
</comment>
<dbReference type="PANTHER" id="PTHR45673">
    <property type="entry name" value="SERINE/THREONINE-PROTEIN PHOSPHATASE 2B CATALYTIC SUBUNIT 1-RELATED"/>
    <property type="match status" value="1"/>
</dbReference>
<proteinExistence type="inferred from homology"/>
<evidence type="ECO:0000313" key="5">
    <source>
        <dbReference type="Proteomes" id="UP000307173"/>
    </source>
</evidence>
<dbReference type="GO" id="GO:0097720">
    <property type="term" value="P:calcineurin-mediated signaling"/>
    <property type="evidence" value="ECO:0007669"/>
    <property type="project" value="InterPro"/>
</dbReference>
<dbReference type="SUPFAM" id="SSF56300">
    <property type="entry name" value="Metallo-dependent phosphatases"/>
    <property type="match status" value="1"/>
</dbReference>
<comment type="caution">
    <text evidence="4">The sequence shown here is derived from an EMBL/GenBank/DDBJ whole genome shotgun (WGS) entry which is preliminary data.</text>
</comment>
<dbReference type="InterPro" id="IPR029052">
    <property type="entry name" value="Metallo-depent_PP-like"/>
</dbReference>
<feature type="region of interest" description="Disordered" evidence="2">
    <location>
        <begin position="1"/>
        <end position="21"/>
    </location>
</feature>
<dbReference type="STRING" id="52247.A0A4T0WZY5"/>
<dbReference type="PROSITE" id="PS00125">
    <property type="entry name" value="SER_THR_PHOSPHATASE"/>
    <property type="match status" value="1"/>
</dbReference>
<feature type="region of interest" description="Disordered" evidence="2">
    <location>
        <begin position="482"/>
        <end position="589"/>
    </location>
</feature>
<feature type="compositionally biased region" description="Basic and acidic residues" evidence="2">
    <location>
        <begin position="639"/>
        <end position="650"/>
    </location>
</feature>
<dbReference type="SMART" id="SM00156">
    <property type="entry name" value="PP2Ac"/>
    <property type="match status" value="1"/>
</dbReference>
<keyword evidence="1" id="KW-0378">Hydrolase</keyword>
<protein>
    <recommendedName>
        <fullName evidence="1">Serine/threonine-protein phosphatase</fullName>
        <ecNumber evidence="1">3.1.3.16</ecNumber>
    </recommendedName>
</protein>
<feature type="region of interest" description="Disordered" evidence="2">
    <location>
        <begin position="625"/>
        <end position="657"/>
    </location>
</feature>
<dbReference type="InterPro" id="IPR006186">
    <property type="entry name" value="Ser/Thr-sp_prot-phosphatase"/>
</dbReference>
<feature type="compositionally biased region" description="Acidic residues" evidence="2">
    <location>
        <begin position="569"/>
        <end position="580"/>
    </location>
</feature>
<organism evidence="4 5">
    <name type="scientific">Pichia inconspicua</name>
    <dbReference type="NCBI Taxonomy" id="52247"/>
    <lineage>
        <taxon>Eukaryota</taxon>
        <taxon>Fungi</taxon>
        <taxon>Dikarya</taxon>
        <taxon>Ascomycota</taxon>
        <taxon>Saccharomycotina</taxon>
        <taxon>Pichiomycetes</taxon>
        <taxon>Pichiales</taxon>
        <taxon>Pichiaceae</taxon>
        <taxon>Pichia</taxon>
    </lineage>
</organism>
<dbReference type="Pfam" id="PF00149">
    <property type="entry name" value="Metallophos"/>
    <property type="match status" value="1"/>
</dbReference>
<dbReference type="EC" id="3.1.3.16" evidence="1"/>
<feature type="domain" description="Serine/threonine specific protein phosphatases" evidence="3">
    <location>
        <begin position="199"/>
        <end position="204"/>
    </location>
</feature>
<dbReference type="Proteomes" id="UP000307173">
    <property type="component" value="Unassembled WGS sequence"/>
</dbReference>
<keyword evidence="5" id="KW-1185">Reference proteome</keyword>
<feature type="compositionally biased region" description="Acidic residues" evidence="2">
    <location>
        <begin position="508"/>
        <end position="519"/>
    </location>
</feature>
<reference evidence="4 5" key="1">
    <citation type="journal article" date="2019" name="Front. Genet.">
        <title>Whole-Genome Sequencing of the Opportunistic Yeast Pathogen Candida inconspicua Uncovers Its Hybrid Origin.</title>
        <authorList>
            <person name="Mixao V."/>
            <person name="Hansen A.P."/>
            <person name="Saus E."/>
            <person name="Boekhout T."/>
            <person name="Lass-Florl C."/>
            <person name="Gabaldon T."/>
        </authorList>
    </citation>
    <scope>NUCLEOTIDE SEQUENCE [LARGE SCALE GENOMIC DNA]</scope>
    <source>
        <strain evidence="4 5">CBS 180</strain>
    </source>
</reference>
<dbReference type="PRINTS" id="PR00114">
    <property type="entry name" value="STPHPHTASE"/>
</dbReference>
<feature type="compositionally biased region" description="Acidic residues" evidence="2">
    <location>
        <begin position="488"/>
        <end position="497"/>
    </location>
</feature>
<dbReference type="Gene3D" id="3.60.21.10">
    <property type="match status" value="1"/>
</dbReference>
<evidence type="ECO:0000259" key="3">
    <source>
        <dbReference type="PROSITE" id="PS00125"/>
    </source>
</evidence>
<dbReference type="InterPro" id="IPR043360">
    <property type="entry name" value="PP2B"/>
</dbReference>
<comment type="similarity">
    <text evidence="1">Belongs to the PPP phosphatase family.</text>
</comment>
<dbReference type="EMBL" id="SELW01000507">
    <property type="protein sequence ID" value="TID24575.1"/>
    <property type="molecule type" value="Genomic_DNA"/>
</dbReference>
<dbReference type="OrthoDB" id="5593063at2759"/>
<name>A0A4T0WZY5_9ASCO</name>
<evidence type="ECO:0000313" key="4">
    <source>
        <dbReference type="EMBL" id="TID24575.1"/>
    </source>
</evidence>
<dbReference type="AlphaFoldDB" id="A0A4T0WZY5"/>
<gene>
    <name evidence="4" type="ORF">CANINC_003047</name>
</gene>